<evidence type="ECO:0000313" key="2">
    <source>
        <dbReference type="Proteomes" id="UP000186744"/>
    </source>
</evidence>
<evidence type="ECO:0000313" key="1">
    <source>
        <dbReference type="EMBL" id="SIT09192.1"/>
    </source>
</evidence>
<sequence length="256" mass="30847">MKIRFKNKEMALKTNLLQDEYRAVAKEADLGGGYTYVFFNENLQEMSVQDTHVEITDDDMSDMVQRNDLWYGREFYVNELLMNQIELKQGHIISTRTVWLASKAFRYFEEYNYEIPDTYRDRVFNENYKMNLIEGFLMAVNPYMERKFAGGNYFESFEFYKGKAISEIELEINDSIEELNVIEYKQLLKSFIERYLHDTEGNTENSKAFSNTLFALIDALFIYDITRIFSYKTFYDNCFVIEHQNEYYYLNQFWWG</sequence>
<dbReference type="AlphaFoldDB" id="A0A1N7PF02"/>
<dbReference type="Proteomes" id="UP000186744">
    <property type="component" value="Unassembled WGS sequence"/>
</dbReference>
<accession>A0A1N7PF02</accession>
<organism evidence="1 2">
    <name type="scientific">Chryseobacterium ureilyticum</name>
    <dbReference type="NCBI Taxonomy" id="373668"/>
    <lineage>
        <taxon>Bacteria</taxon>
        <taxon>Pseudomonadati</taxon>
        <taxon>Bacteroidota</taxon>
        <taxon>Flavobacteriia</taxon>
        <taxon>Flavobacteriales</taxon>
        <taxon>Weeksellaceae</taxon>
        <taxon>Chryseobacterium group</taxon>
        <taxon>Chryseobacterium</taxon>
    </lineage>
</organism>
<protein>
    <submittedName>
        <fullName evidence="1">Uncharacterized protein</fullName>
    </submittedName>
</protein>
<proteinExistence type="predicted"/>
<dbReference type="EMBL" id="FTOL01000005">
    <property type="protein sequence ID" value="SIT09192.1"/>
    <property type="molecule type" value="Genomic_DNA"/>
</dbReference>
<dbReference type="OrthoDB" id="1235169at2"/>
<name>A0A1N7PF02_9FLAO</name>
<gene>
    <name evidence="1" type="ORF">SAMN05421786_105121</name>
</gene>
<keyword evidence="2" id="KW-1185">Reference proteome</keyword>
<dbReference type="RefSeq" id="WP_139329294.1">
    <property type="nucleotide sequence ID" value="NZ_FTOL01000005.1"/>
</dbReference>
<reference evidence="2" key="1">
    <citation type="submission" date="2017-01" db="EMBL/GenBank/DDBJ databases">
        <authorList>
            <person name="Varghese N."/>
            <person name="Submissions S."/>
        </authorList>
    </citation>
    <scope>NUCLEOTIDE SEQUENCE [LARGE SCALE GENOMIC DNA]</scope>
    <source>
        <strain evidence="2">DSM 18017</strain>
    </source>
</reference>